<evidence type="ECO:0000313" key="3">
    <source>
        <dbReference type="Proteomes" id="UP000712570"/>
    </source>
</evidence>
<feature type="domain" description="CdiI C-terminal" evidence="1">
    <location>
        <begin position="70"/>
        <end position="130"/>
    </location>
</feature>
<reference evidence="2 3" key="1">
    <citation type="submission" date="2020-03" db="EMBL/GenBank/DDBJ databases">
        <title>Draft genome sequence of environmentally isolated violet-colored cultures.</title>
        <authorList>
            <person name="Wilson H.S."/>
        </authorList>
    </citation>
    <scope>NUCLEOTIDE SEQUENCE [LARGE SCALE GENOMIC DNA]</scope>
    <source>
        <strain evidence="2 3">HSC-16F04</strain>
    </source>
</reference>
<dbReference type="InterPro" id="IPR040509">
    <property type="entry name" value="CdiI_C"/>
</dbReference>
<proteinExistence type="predicted"/>
<organism evidence="2 3">
    <name type="scientific">Iodobacter violaceini</name>
    <dbReference type="NCBI Taxonomy" id="3044271"/>
    <lineage>
        <taxon>Bacteria</taxon>
        <taxon>Pseudomonadati</taxon>
        <taxon>Pseudomonadota</taxon>
        <taxon>Betaproteobacteria</taxon>
        <taxon>Neisseriales</taxon>
        <taxon>Chitinibacteraceae</taxon>
        <taxon>Iodobacter</taxon>
    </lineage>
</organism>
<accession>A0ABX0KNT0</accession>
<keyword evidence="3" id="KW-1185">Reference proteome</keyword>
<dbReference type="Gene3D" id="3.30.2450.20">
    <property type="match status" value="1"/>
</dbReference>
<name>A0ABX0KNT0_9NEIS</name>
<dbReference type="InterPro" id="IPR053755">
    <property type="entry name" value="CDI_immunity_sf"/>
</dbReference>
<dbReference type="RefSeq" id="WP_166824571.1">
    <property type="nucleotide sequence ID" value="NZ_JAAOLX010000004.1"/>
</dbReference>
<gene>
    <name evidence="2" type="ORF">HA050_08390</name>
</gene>
<dbReference type="Pfam" id="PF18228">
    <property type="entry name" value="CdiI_N"/>
    <property type="match status" value="1"/>
</dbReference>
<evidence type="ECO:0000259" key="1">
    <source>
        <dbReference type="Pfam" id="PF18228"/>
    </source>
</evidence>
<comment type="caution">
    <text evidence="2">The sequence shown here is derived from an EMBL/GenBank/DDBJ whole genome shotgun (WGS) entry which is preliminary data.</text>
</comment>
<dbReference type="Proteomes" id="UP000712570">
    <property type="component" value="Unassembled WGS sequence"/>
</dbReference>
<sequence>MTFSIRLLDESELTPTGEILGEIRIGEFLENFLVTPIHGEIAEVESSWKKELESLINGTSVIALRTDPKIAWLVYRHGETCTFQEQLLLPEFGYTSADGSIIKLPEYNNLTENGDKISEWHAPLSDVVSFIGLTHHSSGTPNGAP</sequence>
<evidence type="ECO:0000313" key="2">
    <source>
        <dbReference type="EMBL" id="NHQ86135.1"/>
    </source>
</evidence>
<dbReference type="EMBL" id="JAAOLX010000004">
    <property type="protein sequence ID" value="NHQ86135.1"/>
    <property type="molecule type" value="Genomic_DNA"/>
</dbReference>
<protein>
    <recommendedName>
        <fullName evidence="1">CdiI C-terminal domain-containing protein</fullName>
    </recommendedName>
</protein>